<dbReference type="Gene3D" id="1.10.3860.10">
    <property type="entry name" value="Sodium:dicarboxylate symporter"/>
    <property type="match status" value="1"/>
</dbReference>
<evidence type="ECO:0000313" key="11">
    <source>
        <dbReference type="Proteomes" id="UP001162162"/>
    </source>
</evidence>
<keyword evidence="7 9" id="KW-0472">Membrane</keyword>
<dbReference type="GO" id="GO:0015175">
    <property type="term" value="F:neutral L-amino acid transmembrane transporter activity"/>
    <property type="evidence" value="ECO:0007669"/>
    <property type="project" value="TreeGrafter"/>
</dbReference>
<dbReference type="GO" id="GO:0005313">
    <property type="term" value="F:L-glutamate transmembrane transporter activity"/>
    <property type="evidence" value="ECO:0007669"/>
    <property type="project" value="TreeGrafter"/>
</dbReference>
<evidence type="ECO:0000256" key="4">
    <source>
        <dbReference type="ARBA" id="ARBA00022692"/>
    </source>
</evidence>
<evidence type="ECO:0000313" key="10">
    <source>
        <dbReference type="EMBL" id="KAJ8963414.1"/>
    </source>
</evidence>
<comment type="caution">
    <text evidence="9">Lacks conserved residue(s) required for the propagation of feature annotation.</text>
</comment>
<evidence type="ECO:0000256" key="6">
    <source>
        <dbReference type="ARBA" id="ARBA00022989"/>
    </source>
</evidence>
<evidence type="ECO:0000256" key="8">
    <source>
        <dbReference type="ARBA" id="ARBA00023180"/>
    </source>
</evidence>
<feature type="transmembrane region" description="Helical" evidence="9">
    <location>
        <begin position="77"/>
        <end position="102"/>
    </location>
</feature>
<gene>
    <name evidence="10" type="ORF">NQ318_018894</name>
</gene>
<comment type="subcellular location">
    <subcellularLocation>
        <location evidence="1 9">Membrane</location>
        <topology evidence="1 9">Multi-pass membrane protein</topology>
    </subcellularLocation>
</comment>
<dbReference type="AlphaFoldDB" id="A0AAV8ZFX9"/>
<dbReference type="InterPro" id="IPR018107">
    <property type="entry name" value="Na-dicarboxylate_symporter_CS"/>
</dbReference>
<dbReference type="PANTHER" id="PTHR11958">
    <property type="entry name" value="SODIUM/DICARBOXYLATE SYMPORTER-RELATED"/>
    <property type="match status" value="1"/>
</dbReference>
<dbReference type="GO" id="GO:0005886">
    <property type="term" value="C:plasma membrane"/>
    <property type="evidence" value="ECO:0007669"/>
    <property type="project" value="TreeGrafter"/>
</dbReference>
<evidence type="ECO:0000256" key="7">
    <source>
        <dbReference type="ARBA" id="ARBA00023136"/>
    </source>
</evidence>
<organism evidence="10 11">
    <name type="scientific">Aromia moschata</name>
    <dbReference type="NCBI Taxonomy" id="1265417"/>
    <lineage>
        <taxon>Eukaryota</taxon>
        <taxon>Metazoa</taxon>
        <taxon>Ecdysozoa</taxon>
        <taxon>Arthropoda</taxon>
        <taxon>Hexapoda</taxon>
        <taxon>Insecta</taxon>
        <taxon>Pterygota</taxon>
        <taxon>Neoptera</taxon>
        <taxon>Endopterygota</taxon>
        <taxon>Coleoptera</taxon>
        <taxon>Polyphaga</taxon>
        <taxon>Cucujiformia</taxon>
        <taxon>Chrysomeloidea</taxon>
        <taxon>Cerambycidae</taxon>
        <taxon>Cerambycinae</taxon>
        <taxon>Callichromatini</taxon>
        <taxon>Aromia</taxon>
    </lineage>
</organism>
<dbReference type="InterPro" id="IPR036458">
    <property type="entry name" value="Na:dicarbo_symporter_sf"/>
</dbReference>
<dbReference type="EMBL" id="JAPWTK010000001">
    <property type="protein sequence ID" value="KAJ8963414.1"/>
    <property type="molecule type" value="Genomic_DNA"/>
</dbReference>
<feature type="transmembrane region" description="Helical" evidence="9">
    <location>
        <begin position="284"/>
        <end position="306"/>
    </location>
</feature>
<reference evidence="10" key="1">
    <citation type="journal article" date="2023" name="Insect Mol. Biol.">
        <title>Genome sequencing provides insights into the evolution of gene families encoding plant cell wall-degrading enzymes in longhorned beetles.</title>
        <authorList>
            <person name="Shin N.R."/>
            <person name="Okamura Y."/>
            <person name="Kirsch R."/>
            <person name="Pauchet Y."/>
        </authorList>
    </citation>
    <scope>NUCLEOTIDE SEQUENCE</scope>
    <source>
        <strain evidence="10">AMC_N1</strain>
    </source>
</reference>
<comment type="caution">
    <text evidence="10">The sequence shown here is derived from an EMBL/GenBank/DDBJ whole genome shotgun (WGS) entry which is preliminary data.</text>
</comment>
<feature type="transmembrane region" description="Helical" evidence="9">
    <location>
        <begin position="38"/>
        <end position="57"/>
    </location>
</feature>
<evidence type="ECO:0000256" key="9">
    <source>
        <dbReference type="RuleBase" id="RU361216"/>
    </source>
</evidence>
<keyword evidence="4 9" id="KW-0812">Transmembrane</keyword>
<keyword evidence="6 9" id="KW-1133">Transmembrane helix</keyword>
<dbReference type="PROSITE" id="PS00714">
    <property type="entry name" value="NA_DICARBOXYL_SYMP_2"/>
    <property type="match status" value="1"/>
</dbReference>
<protein>
    <recommendedName>
        <fullName evidence="9">Amino acid transporter</fullName>
    </recommendedName>
</protein>
<sequence>MTKSGYEALKSDAPGVAFSADTNPTMAKEKKTFIRRNLLTILTVIGVVAGSVTGIILRHVGTWSKREAMYIAFPGEVFLRMLKCLIIPLLMSSVVQAIGSLDLSLSKKIAIRSIVYYSATTICAVILGMILVVTIRPGVGGQQYQGSRESVVKRQVLTQDTLMDLIRNMFPPNIIQACIAQSQTFLVQPKDNNIMNTSKEEWDFEERYEPNTNVLGLVVFSIVFGISLGKLGEKAKILLDFFDSLSEAMMIITKASPLGVYFLVTAKVLEIPSFTELIGRLGLYFVTVLLGLFIHGFGTLSLLYFIAIRKLPFKTIAQLSHVCATAFGTASSSATMPITIQAMDKMGLDPRVTRFVIPIGATINMDGTALYEAVAAVFIAQLKGISLSVTATAASVGAAGIPQAGLVTMVMVLDTLGLPSEEIINILAVDWLLDRFRTTINVMCDCLGAKIVDTLSVGELTPISPLDRVNADPQELVEITKQDTHI</sequence>
<evidence type="ECO:0000256" key="2">
    <source>
        <dbReference type="ARBA" id="ARBA00006148"/>
    </source>
</evidence>
<dbReference type="Pfam" id="PF00375">
    <property type="entry name" value="SDF"/>
    <property type="match status" value="1"/>
</dbReference>
<keyword evidence="3 9" id="KW-0813">Transport</keyword>
<name>A0AAV8ZFX9_9CUCU</name>
<keyword evidence="8" id="KW-0325">Glycoprotein</keyword>
<evidence type="ECO:0000256" key="3">
    <source>
        <dbReference type="ARBA" id="ARBA00022448"/>
    </source>
</evidence>
<dbReference type="PANTHER" id="PTHR11958:SF63">
    <property type="entry name" value="AMINO ACID TRANSPORTER"/>
    <property type="match status" value="1"/>
</dbReference>
<dbReference type="Proteomes" id="UP001162162">
    <property type="component" value="Unassembled WGS sequence"/>
</dbReference>
<comment type="similarity">
    <text evidence="2 9">Belongs to the dicarboxylate/amino acid:cation symporter (DAACS) (TC 2.A.23) family.</text>
</comment>
<evidence type="ECO:0000256" key="5">
    <source>
        <dbReference type="ARBA" id="ARBA00022847"/>
    </source>
</evidence>
<dbReference type="GO" id="GO:0015501">
    <property type="term" value="F:glutamate:sodium symporter activity"/>
    <property type="evidence" value="ECO:0007669"/>
    <property type="project" value="TreeGrafter"/>
</dbReference>
<proteinExistence type="inferred from homology"/>
<dbReference type="SUPFAM" id="SSF118215">
    <property type="entry name" value="Proton glutamate symport protein"/>
    <property type="match status" value="1"/>
</dbReference>
<dbReference type="PRINTS" id="PR00173">
    <property type="entry name" value="EDTRNSPORT"/>
</dbReference>
<keyword evidence="5 9" id="KW-0769">Symport</keyword>
<keyword evidence="11" id="KW-1185">Reference proteome</keyword>
<feature type="transmembrane region" description="Helical" evidence="9">
    <location>
        <begin position="114"/>
        <end position="135"/>
    </location>
</feature>
<dbReference type="InterPro" id="IPR050746">
    <property type="entry name" value="DAACS"/>
</dbReference>
<accession>A0AAV8ZFX9</accession>
<evidence type="ECO:0000256" key="1">
    <source>
        <dbReference type="ARBA" id="ARBA00004141"/>
    </source>
</evidence>
<dbReference type="InterPro" id="IPR001991">
    <property type="entry name" value="Na-dicarboxylate_symporter"/>
</dbReference>